<feature type="region of interest" description="Disordered" evidence="1">
    <location>
        <begin position="44"/>
        <end position="65"/>
    </location>
</feature>
<feature type="non-terminal residue" evidence="2">
    <location>
        <position position="65"/>
    </location>
</feature>
<dbReference type="EMBL" id="LXQA010366215">
    <property type="protein sequence ID" value="MCI47022.1"/>
    <property type="molecule type" value="Genomic_DNA"/>
</dbReference>
<evidence type="ECO:0000313" key="3">
    <source>
        <dbReference type="Proteomes" id="UP000265520"/>
    </source>
</evidence>
<evidence type="ECO:0000256" key="1">
    <source>
        <dbReference type="SAM" id="MobiDB-lite"/>
    </source>
</evidence>
<comment type="caution">
    <text evidence="2">The sequence shown here is derived from an EMBL/GenBank/DDBJ whole genome shotgun (WGS) entry which is preliminary data.</text>
</comment>
<protein>
    <submittedName>
        <fullName evidence="2">Uncharacterized protein</fullName>
    </submittedName>
</protein>
<reference evidence="2 3" key="1">
    <citation type="journal article" date="2018" name="Front. Plant Sci.">
        <title>Red Clover (Trifolium pratense) and Zigzag Clover (T. medium) - A Picture of Genomic Similarities and Differences.</title>
        <authorList>
            <person name="Dluhosova J."/>
            <person name="Istvanek J."/>
            <person name="Nedelnik J."/>
            <person name="Repkova J."/>
        </authorList>
    </citation>
    <scope>NUCLEOTIDE SEQUENCE [LARGE SCALE GENOMIC DNA]</scope>
    <source>
        <strain evidence="3">cv. 10/8</strain>
        <tissue evidence="2">Leaf</tissue>
    </source>
</reference>
<dbReference type="AlphaFoldDB" id="A0A392SF01"/>
<evidence type="ECO:0000313" key="2">
    <source>
        <dbReference type="EMBL" id="MCI47022.1"/>
    </source>
</evidence>
<keyword evidence="3" id="KW-1185">Reference proteome</keyword>
<organism evidence="2 3">
    <name type="scientific">Trifolium medium</name>
    <dbReference type="NCBI Taxonomy" id="97028"/>
    <lineage>
        <taxon>Eukaryota</taxon>
        <taxon>Viridiplantae</taxon>
        <taxon>Streptophyta</taxon>
        <taxon>Embryophyta</taxon>
        <taxon>Tracheophyta</taxon>
        <taxon>Spermatophyta</taxon>
        <taxon>Magnoliopsida</taxon>
        <taxon>eudicotyledons</taxon>
        <taxon>Gunneridae</taxon>
        <taxon>Pentapetalae</taxon>
        <taxon>rosids</taxon>
        <taxon>fabids</taxon>
        <taxon>Fabales</taxon>
        <taxon>Fabaceae</taxon>
        <taxon>Papilionoideae</taxon>
        <taxon>50 kb inversion clade</taxon>
        <taxon>NPAAA clade</taxon>
        <taxon>Hologalegina</taxon>
        <taxon>IRL clade</taxon>
        <taxon>Trifolieae</taxon>
        <taxon>Trifolium</taxon>
    </lineage>
</organism>
<proteinExistence type="predicted"/>
<sequence length="65" mass="7100">MKHRLISPRPVQTAEAATTIAEAEAMDEAIEVEAEAAIMEEVEAVSHNHSGLHPTTRISSGHFHR</sequence>
<accession>A0A392SF01</accession>
<dbReference type="Proteomes" id="UP000265520">
    <property type="component" value="Unassembled WGS sequence"/>
</dbReference>
<name>A0A392SF01_9FABA</name>